<dbReference type="GO" id="GO:0005737">
    <property type="term" value="C:cytoplasm"/>
    <property type="evidence" value="ECO:0007669"/>
    <property type="project" value="UniProtKB-ARBA"/>
</dbReference>
<comment type="similarity">
    <text evidence="1">Belongs to the prokaryotic/mitochondrial release factor family.</text>
</comment>
<dbReference type="GO" id="GO:0003747">
    <property type="term" value="F:translation release factor activity"/>
    <property type="evidence" value="ECO:0007669"/>
    <property type="project" value="InterPro"/>
</dbReference>
<dbReference type="EMBL" id="JAAARO010000003">
    <property type="protein sequence ID" value="KAF5750237.1"/>
    <property type="molecule type" value="Genomic_DNA"/>
</dbReference>
<dbReference type="Pfam" id="PF00472">
    <property type="entry name" value="RF-1"/>
    <property type="match status" value="1"/>
</dbReference>
<dbReference type="AlphaFoldDB" id="A0A7J7DV95"/>
<dbReference type="Gene3D" id="3.30.160.20">
    <property type="match status" value="1"/>
</dbReference>
<dbReference type="SUPFAM" id="SSF75620">
    <property type="entry name" value="Release factor"/>
    <property type="match status" value="1"/>
</dbReference>
<dbReference type="FunCoup" id="A0A7J7DV95">
    <property type="interactions" value="1033"/>
</dbReference>
<dbReference type="PANTHER" id="PTHR43116:SF4">
    <property type="entry name" value="PEPTIDE CHAIN RELEASE FACTOR PRFB3, CHLOROPLASTIC"/>
    <property type="match status" value="1"/>
</dbReference>
<comment type="caution">
    <text evidence="3">The sequence shown here is derived from an EMBL/GenBank/DDBJ whole genome shotgun (WGS) entry which is preliminary data.</text>
</comment>
<keyword evidence="4" id="KW-1185">Reference proteome</keyword>
<protein>
    <submittedName>
        <fullName evidence="3">Peptide chain release factor 2 isoform 1</fullName>
    </submittedName>
</protein>
<reference evidence="3 4" key="1">
    <citation type="journal article" date="2020" name="Nat. Commun.">
        <title>Genome of Tripterygium wilfordii and identification of cytochrome P450 involved in triptolide biosynthesis.</title>
        <authorList>
            <person name="Tu L."/>
            <person name="Su P."/>
            <person name="Zhang Z."/>
            <person name="Gao L."/>
            <person name="Wang J."/>
            <person name="Hu T."/>
            <person name="Zhou J."/>
            <person name="Zhang Y."/>
            <person name="Zhao Y."/>
            <person name="Liu Y."/>
            <person name="Song Y."/>
            <person name="Tong Y."/>
            <person name="Lu Y."/>
            <person name="Yang J."/>
            <person name="Xu C."/>
            <person name="Jia M."/>
            <person name="Peters R.J."/>
            <person name="Huang L."/>
            <person name="Gao W."/>
        </authorList>
    </citation>
    <scope>NUCLEOTIDE SEQUENCE [LARGE SCALE GENOMIC DNA]</scope>
    <source>
        <strain evidence="4">cv. XIE 37</strain>
        <tissue evidence="3">Leaf</tissue>
    </source>
</reference>
<proteinExistence type="inferred from homology"/>
<dbReference type="InterPro" id="IPR005139">
    <property type="entry name" value="PCRF"/>
</dbReference>
<dbReference type="SMART" id="SM00937">
    <property type="entry name" value="PCRF"/>
    <property type="match status" value="1"/>
</dbReference>
<dbReference type="Gene3D" id="3.30.70.1660">
    <property type="match status" value="1"/>
</dbReference>
<organism evidence="3 4">
    <name type="scientific">Tripterygium wilfordii</name>
    <name type="common">Thunder God vine</name>
    <dbReference type="NCBI Taxonomy" id="458696"/>
    <lineage>
        <taxon>Eukaryota</taxon>
        <taxon>Viridiplantae</taxon>
        <taxon>Streptophyta</taxon>
        <taxon>Embryophyta</taxon>
        <taxon>Tracheophyta</taxon>
        <taxon>Spermatophyta</taxon>
        <taxon>Magnoliopsida</taxon>
        <taxon>eudicotyledons</taxon>
        <taxon>Gunneridae</taxon>
        <taxon>Pentapetalae</taxon>
        <taxon>rosids</taxon>
        <taxon>fabids</taxon>
        <taxon>Celastrales</taxon>
        <taxon>Celastraceae</taxon>
        <taxon>Tripterygium</taxon>
    </lineage>
</organism>
<dbReference type="InParanoid" id="A0A7J7DV95"/>
<gene>
    <name evidence="3" type="ORF">HS088_TW03G00570</name>
</gene>
<dbReference type="InterPro" id="IPR045853">
    <property type="entry name" value="Pep_chain_release_fac_I_sf"/>
</dbReference>
<feature type="domain" description="Peptide chain release factor" evidence="2">
    <location>
        <begin position="138"/>
        <end position="249"/>
    </location>
</feature>
<dbReference type="PANTHER" id="PTHR43116">
    <property type="entry name" value="PEPTIDE CHAIN RELEASE FACTOR 2"/>
    <property type="match status" value="1"/>
</dbReference>
<dbReference type="Proteomes" id="UP000593562">
    <property type="component" value="Unassembled WGS sequence"/>
</dbReference>
<dbReference type="InterPro" id="IPR000352">
    <property type="entry name" value="Pep_chain_release_fac_I"/>
</dbReference>
<evidence type="ECO:0000313" key="4">
    <source>
        <dbReference type="Proteomes" id="UP000593562"/>
    </source>
</evidence>
<sequence>MATEALFIRGAKSTDYLFPSMRRESTTSRHPLRVLVSSKIRASSSTDGKKNAYKELGLFSLKKKIDDVLLRAEMLGPTALELEETRRIAQEQIMRDFNLWDDPDKSNEILAELADRVRVIDALKDVKYKAEDAKLITELSEIDAITCGLVEQAYSASLDVSMLLDKYEMSKFLQGPCDVEGACVIIKAGLDGTESEKWVEKLLSMYIKWAKKQGHRGRVVDKHPSVSGGIKSAGIEFEFENAYGYLSGERGVHRMIGFQNGSIDNKVSLAGVDVVPLFLGATPDLQINDEDLIVSSPPLFGEKYGLSEAAVCIQHIPTGICVQSTGERTLFANKTKALNRLKAKLLVIAEEQKISDLSSIKRDAIVDVWKNETRRYILQPRKLVQDVKTGIQLTDLNSVLNGNIEPLIGARFNYRQSSSCHRILASAGGAEATNKEVMFQLRVGY</sequence>
<name>A0A7J7DV95_TRIWF</name>
<accession>A0A7J7DV95</accession>
<evidence type="ECO:0000313" key="3">
    <source>
        <dbReference type="EMBL" id="KAF5750237.1"/>
    </source>
</evidence>
<dbReference type="Pfam" id="PF03462">
    <property type="entry name" value="PCRF"/>
    <property type="match status" value="1"/>
</dbReference>
<evidence type="ECO:0000256" key="1">
    <source>
        <dbReference type="ARBA" id="ARBA00010835"/>
    </source>
</evidence>
<evidence type="ECO:0000259" key="2">
    <source>
        <dbReference type="SMART" id="SM00937"/>
    </source>
</evidence>